<dbReference type="SUPFAM" id="SSF56281">
    <property type="entry name" value="Metallo-hydrolase/oxidoreductase"/>
    <property type="match status" value="1"/>
</dbReference>
<dbReference type="Gene3D" id="2.60.120.10">
    <property type="entry name" value="Jelly Rolls"/>
    <property type="match status" value="2"/>
</dbReference>
<dbReference type="EMBL" id="JBDKWZ010000022">
    <property type="protein sequence ID" value="MEN7551409.1"/>
    <property type="molecule type" value="Genomic_DNA"/>
</dbReference>
<dbReference type="InterPro" id="IPR036866">
    <property type="entry name" value="RibonucZ/Hydroxyglut_hydro"/>
</dbReference>
<feature type="domain" description="Cyclic nucleotide-binding" evidence="1">
    <location>
        <begin position="512"/>
        <end position="541"/>
    </location>
</feature>
<protein>
    <submittedName>
        <fullName evidence="2">MBL fold metallo-hydrolase</fullName>
    </submittedName>
</protein>
<evidence type="ECO:0000313" key="2">
    <source>
        <dbReference type="EMBL" id="MEN7551409.1"/>
    </source>
</evidence>
<reference evidence="2 3" key="1">
    <citation type="submission" date="2024-04" db="EMBL/GenBank/DDBJ databases">
        <title>Novel genus in family Flammeovirgaceae.</title>
        <authorList>
            <person name="Nguyen T.H."/>
            <person name="Vuong T.Q."/>
            <person name="Le H."/>
            <person name="Kim S.-G."/>
        </authorList>
    </citation>
    <scope>NUCLEOTIDE SEQUENCE [LARGE SCALE GENOMIC DNA]</scope>
    <source>
        <strain evidence="2 3">JCM 23209</strain>
    </source>
</reference>
<dbReference type="RefSeq" id="WP_346824190.1">
    <property type="nucleotide sequence ID" value="NZ_JBDKWZ010000022.1"/>
</dbReference>
<dbReference type="InterPro" id="IPR018490">
    <property type="entry name" value="cNMP-bd_dom_sf"/>
</dbReference>
<organism evidence="2 3">
    <name type="scientific">Rapidithrix thailandica</name>
    <dbReference type="NCBI Taxonomy" id="413964"/>
    <lineage>
        <taxon>Bacteria</taxon>
        <taxon>Pseudomonadati</taxon>
        <taxon>Bacteroidota</taxon>
        <taxon>Cytophagia</taxon>
        <taxon>Cytophagales</taxon>
        <taxon>Flammeovirgaceae</taxon>
        <taxon>Rapidithrix</taxon>
    </lineage>
</organism>
<dbReference type="Gene3D" id="3.60.15.10">
    <property type="entry name" value="Ribonuclease Z/Hydroxyacylglutathione hydrolase-like"/>
    <property type="match status" value="1"/>
</dbReference>
<keyword evidence="3" id="KW-1185">Reference proteome</keyword>
<dbReference type="AlphaFoldDB" id="A0AAW9SEP8"/>
<gene>
    <name evidence="2" type="ORF">AAG747_26065</name>
</gene>
<evidence type="ECO:0000259" key="1">
    <source>
        <dbReference type="PROSITE" id="PS50042"/>
    </source>
</evidence>
<accession>A0AAW9SEP8</accession>
<proteinExistence type="predicted"/>
<dbReference type="InterPro" id="IPR000595">
    <property type="entry name" value="cNMP-bd_dom"/>
</dbReference>
<dbReference type="PROSITE" id="PS50042">
    <property type="entry name" value="CNMP_BINDING_3"/>
    <property type="match status" value="2"/>
</dbReference>
<sequence length="730" mass="83266">MHKVNKINILSGVHWVQIPEANLYILCGCPADSIKHLKKRGLIETREYQGEEYDTGPNAVLLSDILIQNGNFSNMSEFPILHMLYLQGMGIPGHINNTGEKPLLIGSEEQVSAQLDYFYRGNYGLINKEEIIEGGISEEEAERMMQIKLQFAFGNIIRPDELVQSVIVKQQPVELKNGVFITRVGFNKYQITYKDENVEVDLSLAAGEAYEPPYQLGYHHIKREYFAVVHSGEGDGWDINRPCMASILIYQGKIYLIDAGPNILASLNYLGISVNEIEGIFHTHAHDDHFAGLTTLLRTDHKFKYFATPLIRLSVTKKLCALMNVKEENFSKFFEIHDLEFGKWTNINGFEVKPEYSPHPVETNVFMFRAKWQGKYKTYAHLGDVVSMRVFKKMIATKPDEPGISPEDFNQIQELYSQKVDLKKVDVGGGMIHGDAVDYLQDPSEKLVLAHTSGPLTDQQREIGSSSSFGMVDVLIPSNREFLYDSAKEHLQFYFPTAPQHELNFLLNHPLRSFNAGSILLKKGEENNYVYLLLTGSVEFTDSLLKRTHTFPAGSLIGFYSGYVGQYALETYWASSNVMTLELPLGTYNEFVKRNNLYSDLLRLEENILFLEATWLFGEVVSFPILTKVAQIMKPSKLYQGHTFSLYGQSTLFIILEGKVEMWYNEKRIGELSKGDFMGGDNIFFGDDNHFDINVLEDTYIFKIPAQAVTEIPIVYWKLLESYEKRMRVL</sequence>
<feature type="domain" description="Cyclic nucleotide-binding" evidence="1">
    <location>
        <begin position="650"/>
        <end position="712"/>
    </location>
</feature>
<dbReference type="InterPro" id="IPR014710">
    <property type="entry name" value="RmlC-like_jellyroll"/>
</dbReference>
<comment type="caution">
    <text evidence="2">The sequence shown here is derived from an EMBL/GenBank/DDBJ whole genome shotgun (WGS) entry which is preliminary data.</text>
</comment>
<dbReference type="SUPFAM" id="SSF51206">
    <property type="entry name" value="cAMP-binding domain-like"/>
    <property type="match status" value="2"/>
</dbReference>
<dbReference type="Pfam" id="PF23023">
    <property type="entry name" value="Anti-Pycsar_Apyc1"/>
    <property type="match status" value="1"/>
</dbReference>
<name>A0AAW9SEP8_9BACT</name>
<evidence type="ECO:0000313" key="3">
    <source>
        <dbReference type="Proteomes" id="UP001403385"/>
    </source>
</evidence>
<dbReference type="Proteomes" id="UP001403385">
    <property type="component" value="Unassembled WGS sequence"/>
</dbReference>